<dbReference type="CDD" id="cd07067">
    <property type="entry name" value="HP_PGM_like"/>
    <property type="match status" value="1"/>
</dbReference>
<evidence type="ECO:0000256" key="2">
    <source>
        <dbReference type="ARBA" id="ARBA00023235"/>
    </source>
</evidence>
<dbReference type="eggNOG" id="COG0406">
    <property type="taxonomic scope" value="Bacteria"/>
</dbReference>
<name>L0A046_DEIPD</name>
<dbReference type="EMBL" id="CP003382">
    <property type="protein sequence ID" value="AFZ66390.1"/>
    <property type="molecule type" value="Genomic_DNA"/>
</dbReference>
<dbReference type="Proteomes" id="UP000010467">
    <property type="component" value="Chromosome"/>
</dbReference>
<dbReference type="SUPFAM" id="SSF53254">
    <property type="entry name" value="Phosphoglycerate mutase-like"/>
    <property type="match status" value="1"/>
</dbReference>
<dbReference type="PATRIC" id="fig|937777.3.peg.821"/>
<evidence type="ECO:0000256" key="1">
    <source>
        <dbReference type="ARBA" id="ARBA00023152"/>
    </source>
</evidence>
<keyword evidence="7" id="KW-1185">Reference proteome</keyword>
<feature type="active site" description="Tele-phosphohistidine intermediate" evidence="3">
    <location>
        <position position="6"/>
    </location>
</feature>
<dbReference type="SMART" id="SM00855">
    <property type="entry name" value="PGAM"/>
    <property type="match status" value="1"/>
</dbReference>
<gene>
    <name evidence="6" type="ordered locus">Deipe_0815</name>
</gene>
<dbReference type="InterPro" id="IPR029033">
    <property type="entry name" value="His_PPase_superfam"/>
</dbReference>
<feature type="compositionally biased region" description="Basic and acidic residues" evidence="5">
    <location>
        <begin position="211"/>
        <end position="220"/>
    </location>
</feature>
<evidence type="ECO:0000256" key="3">
    <source>
        <dbReference type="PIRSR" id="PIRSR613078-1"/>
    </source>
</evidence>
<dbReference type="InterPro" id="IPR001345">
    <property type="entry name" value="PG/BPGM_mutase_AS"/>
</dbReference>
<evidence type="ECO:0000256" key="5">
    <source>
        <dbReference type="SAM" id="MobiDB-lite"/>
    </source>
</evidence>
<sequence>MYLVRHGENRANVTRELSCRLVDYPLTERGRLQARQTAQHFAATPVDALFASPLRRAQETAQPLAELLGLPVQTLEELREIDVGELEDPSSPYSLEERRRRDNEVVTAWRAGRFETRYPGGENYLEAATRFKTALRRALTGRSGETVMLIGHSGLYQCALPMLCPQGYLQHLSTNIPLGGYSHLSVHALSPLRATLHTWAVNDHLAGDARLQPDRPDHLRSAHTIPPLSEVPHA</sequence>
<feature type="region of interest" description="Disordered" evidence="5">
    <location>
        <begin position="211"/>
        <end position="234"/>
    </location>
</feature>
<dbReference type="PANTHER" id="PTHR48100:SF1">
    <property type="entry name" value="HISTIDINE PHOSPHATASE FAMILY PROTEIN-RELATED"/>
    <property type="match status" value="1"/>
</dbReference>
<dbReference type="HOGENOM" id="CLU_033323_9_5_0"/>
<dbReference type="Pfam" id="PF00300">
    <property type="entry name" value="His_Phos_1"/>
    <property type="match status" value="1"/>
</dbReference>
<dbReference type="PANTHER" id="PTHR48100">
    <property type="entry name" value="BROAD-SPECIFICITY PHOSPHATASE YOR283W-RELATED"/>
    <property type="match status" value="1"/>
</dbReference>
<dbReference type="GO" id="GO:0005737">
    <property type="term" value="C:cytoplasm"/>
    <property type="evidence" value="ECO:0007669"/>
    <property type="project" value="TreeGrafter"/>
</dbReference>
<reference evidence="7" key="1">
    <citation type="submission" date="2012-03" db="EMBL/GenBank/DDBJ databases">
        <title>Complete sequence of chromosome of Deinococcus peraridilitoris DSM 19664.</title>
        <authorList>
            <person name="Lucas S."/>
            <person name="Copeland A."/>
            <person name="Lapidus A."/>
            <person name="Glavina del Rio T."/>
            <person name="Dalin E."/>
            <person name="Tice H."/>
            <person name="Bruce D."/>
            <person name="Goodwin L."/>
            <person name="Pitluck S."/>
            <person name="Peters L."/>
            <person name="Mikhailova N."/>
            <person name="Lu M."/>
            <person name="Kyrpides N."/>
            <person name="Mavromatis K."/>
            <person name="Ivanova N."/>
            <person name="Brettin T."/>
            <person name="Detter J.C."/>
            <person name="Han C."/>
            <person name="Larimer F."/>
            <person name="Land M."/>
            <person name="Hauser L."/>
            <person name="Markowitz V."/>
            <person name="Cheng J.-F."/>
            <person name="Hugenholtz P."/>
            <person name="Woyke T."/>
            <person name="Wu D."/>
            <person name="Pukall R."/>
            <person name="Steenblock K."/>
            <person name="Brambilla E."/>
            <person name="Klenk H.-P."/>
            <person name="Eisen J.A."/>
        </authorList>
    </citation>
    <scope>NUCLEOTIDE SEQUENCE [LARGE SCALE GENOMIC DNA]</scope>
    <source>
        <strain evidence="7">DSM 19664 / LMG 22246 / CIP 109416 / KR-200</strain>
    </source>
</reference>
<protein>
    <submittedName>
        <fullName evidence="6">Fructose-2,6-bisphosphatase</fullName>
    </submittedName>
</protein>
<dbReference type="AlphaFoldDB" id="L0A046"/>
<dbReference type="InterPro" id="IPR050275">
    <property type="entry name" value="PGM_Phosphatase"/>
</dbReference>
<dbReference type="KEGG" id="dpd:Deipe_0815"/>
<dbReference type="GO" id="GO:0016791">
    <property type="term" value="F:phosphatase activity"/>
    <property type="evidence" value="ECO:0007669"/>
    <property type="project" value="TreeGrafter"/>
</dbReference>
<feature type="binding site" evidence="4">
    <location>
        <begin position="5"/>
        <end position="12"/>
    </location>
    <ligand>
        <name>substrate</name>
    </ligand>
</feature>
<dbReference type="STRING" id="937777.Deipe_0815"/>
<evidence type="ECO:0000313" key="7">
    <source>
        <dbReference type="Proteomes" id="UP000010467"/>
    </source>
</evidence>
<proteinExistence type="predicted"/>
<evidence type="ECO:0000313" key="6">
    <source>
        <dbReference type="EMBL" id="AFZ66390.1"/>
    </source>
</evidence>
<dbReference type="InterPro" id="IPR013078">
    <property type="entry name" value="His_Pase_superF_clade-1"/>
</dbReference>
<keyword evidence="2" id="KW-0413">Isomerase</keyword>
<dbReference type="PROSITE" id="PS00175">
    <property type="entry name" value="PG_MUTASE"/>
    <property type="match status" value="1"/>
</dbReference>
<feature type="active site" description="Proton donor/acceptor" evidence="3">
    <location>
        <position position="80"/>
    </location>
</feature>
<evidence type="ECO:0000256" key="4">
    <source>
        <dbReference type="PIRSR" id="PIRSR613078-2"/>
    </source>
</evidence>
<accession>L0A046</accession>
<dbReference type="Gene3D" id="3.40.50.1240">
    <property type="entry name" value="Phosphoglycerate mutase-like"/>
    <property type="match status" value="1"/>
</dbReference>
<organism evidence="6 7">
    <name type="scientific">Deinococcus peraridilitoris (strain DSM 19664 / LMG 22246 / CIP 109416 / KR-200)</name>
    <dbReference type="NCBI Taxonomy" id="937777"/>
    <lineage>
        <taxon>Bacteria</taxon>
        <taxon>Thermotogati</taxon>
        <taxon>Deinococcota</taxon>
        <taxon>Deinococci</taxon>
        <taxon>Deinococcales</taxon>
        <taxon>Deinococcaceae</taxon>
        <taxon>Deinococcus</taxon>
    </lineage>
</organism>
<feature type="binding site" evidence="4">
    <location>
        <position position="56"/>
    </location>
    <ligand>
        <name>substrate</name>
    </ligand>
</feature>
<keyword evidence="1" id="KW-0324">Glycolysis</keyword>